<dbReference type="InterPro" id="IPR039420">
    <property type="entry name" value="WalR-like"/>
</dbReference>
<name>A0A917BHI7_9ACTN</name>
<reference evidence="6" key="2">
    <citation type="submission" date="2020-09" db="EMBL/GenBank/DDBJ databases">
        <authorList>
            <person name="Sun Q."/>
            <person name="Zhou Y."/>
        </authorList>
    </citation>
    <scope>NUCLEOTIDE SEQUENCE</scope>
    <source>
        <strain evidence="6">CGMCC 1.16067</strain>
    </source>
</reference>
<reference evidence="6" key="1">
    <citation type="journal article" date="2014" name="Int. J. Syst. Evol. Microbiol.">
        <title>Complete genome sequence of Corynebacterium casei LMG S-19264T (=DSM 44701T), isolated from a smear-ripened cheese.</title>
        <authorList>
            <consortium name="US DOE Joint Genome Institute (JGI-PGF)"/>
            <person name="Walter F."/>
            <person name="Albersmeier A."/>
            <person name="Kalinowski J."/>
            <person name="Ruckert C."/>
        </authorList>
    </citation>
    <scope>NUCLEOTIDE SEQUENCE</scope>
    <source>
        <strain evidence="6">CGMCC 1.16067</strain>
    </source>
</reference>
<dbReference type="PANTHER" id="PTHR43214">
    <property type="entry name" value="TWO-COMPONENT RESPONSE REGULATOR"/>
    <property type="match status" value="1"/>
</dbReference>
<dbReference type="AlphaFoldDB" id="A0A917BHI7"/>
<dbReference type="RefSeq" id="WP_229660676.1">
    <property type="nucleotide sequence ID" value="NZ_BMKQ01000001.1"/>
</dbReference>
<evidence type="ECO:0000313" key="7">
    <source>
        <dbReference type="Proteomes" id="UP000649179"/>
    </source>
</evidence>
<dbReference type="Gene3D" id="3.40.50.2300">
    <property type="match status" value="1"/>
</dbReference>
<evidence type="ECO:0000256" key="3">
    <source>
        <dbReference type="ARBA" id="ARBA00023163"/>
    </source>
</evidence>
<dbReference type="PROSITE" id="PS00622">
    <property type="entry name" value="HTH_LUXR_1"/>
    <property type="match status" value="1"/>
</dbReference>
<feature type="domain" description="HTH luxR-type" evidence="5">
    <location>
        <begin position="140"/>
        <end position="205"/>
    </location>
</feature>
<dbReference type="Proteomes" id="UP000649179">
    <property type="component" value="Unassembled WGS sequence"/>
</dbReference>
<dbReference type="GO" id="GO:0003677">
    <property type="term" value="F:DNA binding"/>
    <property type="evidence" value="ECO:0007669"/>
    <property type="project" value="UniProtKB-KW"/>
</dbReference>
<keyword evidence="7" id="KW-1185">Reference proteome</keyword>
<dbReference type="Pfam" id="PF00196">
    <property type="entry name" value="GerE"/>
    <property type="match status" value="1"/>
</dbReference>
<dbReference type="SUPFAM" id="SSF46894">
    <property type="entry name" value="C-terminal effector domain of the bipartite response regulators"/>
    <property type="match status" value="1"/>
</dbReference>
<dbReference type="InterPro" id="IPR000792">
    <property type="entry name" value="Tscrpt_reg_LuxR_C"/>
</dbReference>
<sequence length="219" mass="23928">MEPHRPISITVLNDYDVVVAGVTRMLEPFADRVRVVEAVAGEPGRAKVDVALYDTFAQPIVNGLDHVEQVAANAERLVVYSWAEEATALDLVDGRMVDGFVSKRAGAEEIVGALERAHRGERLPPTPPSDLADGDPEGDWPGRTEGLTARESEIVSLIVRGLSNDEVAGRVFLSINTIKSYIRSAYRKMGVQSRSQAVLWGVDHGFRPAARPSEVPQFR</sequence>
<dbReference type="PRINTS" id="PR00038">
    <property type="entry name" value="HTHLUXR"/>
</dbReference>
<accession>A0A917BHI7</accession>
<organism evidence="6 7">
    <name type="scientific">Marmoricola endophyticus</name>
    <dbReference type="NCBI Taxonomy" id="2040280"/>
    <lineage>
        <taxon>Bacteria</taxon>
        <taxon>Bacillati</taxon>
        <taxon>Actinomycetota</taxon>
        <taxon>Actinomycetes</taxon>
        <taxon>Propionibacteriales</taxon>
        <taxon>Nocardioidaceae</taxon>
        <taxon>Marmoricola</taxon>
    </lineage>
</organism>
<evidence type="ECO:0000256" key="2">
    <source>
        <dbReference type="ARBA" id="ARBA00023125"/>
    </source>
</evidence>
<gene>
    <name evidence="6" type="ORF">GCM10011519_13950</name>
</gene>
<dbReference type="GO" id="GO:0006355">
    <property type="term" value="P:regulation of DNA-templated transcription"/>
    <property type="evidence" value="ECO:0007669"/>
    <property type="project" value="InterPro"/>
</dbReference>
<dbReference type="InterPro" id="IPR016032">
    <property type="entry name" value="Sig_transdc_resp-reg_C-effctor"/>
</dbReference>
<evidence type="ECO:0000259" key="5">
    <source>
        <dbReference type="PROSITE" id="PS50043"/>
    </source>
</evidence>
<comment type="caution">
    <text evidence="6">The sequence shown here is derived from an EMBL/GenBank/DDBJ whole genome shotgun (WGS) entry which is preliminary data.</text>
</comment>
<keyword evidence="1" id="KW-0805">Transcription regulation</keyword>
<dbReference type="EMBL" id="BMKQ01000001">
    <property type="protein sequence ID" value="GGF41380.1"/>
    <property type="molecule type" value="Genomic_DNA"/>
</dbReference>
<evidence type="ECO:0000256" key="4">
    <source>
        <dbReference type="SAM" id="MobiDB-lite"/>
    </source>
</evidence>
<dbReference type="InterPro" id="IPR011006">
    <property type="entry name" value="CheY-like_superfamily"/>
</dbReference>
<keyword evidence="3" id="KW-0804">Transcription</keyword>
<evidence type="ECO:0000313" key="6">
    <source>
        <dbReference type="EMBL" id="GGF41380.1"/>
    </source>
</evidence>
<dbReference type="SMART" id="SM00421">
    <property type="entry name" value="HTH_LUXR"/>
    <property type="match status" value="1"/>
</dbReference>
<dbReference type="PANTHER" id="PTHR43214:SF41">
    <property type="entry name" value="NITRATE_NITRITE RESPONSE REGULATOR PROTEIN NARP"/>
    <property type="match status" value="1"/>
</dbReference>
<proteinExistence type="predicted"/>
<protein>
    <submittedName>
        <fullName evidence="6">DNA-binding response regulator</fullName>
    </submittedName>
</protein>
<feature type="region of interest" description="Disordered" evidence="4">
    <location>
        <begin position="116"/>
        <end position="146"/>
    </location>
</feature>
<dbReference type="CDD" id="cd06170">
    <property type="entry name" value="LuxR_C_like"/>
    <property type="match status" value="1"/>
</dbReference>
<dbReference type="SUPFAM" id="SSF52172">
    <property type="entry name" value="CheY-like"/>
    <property type="match status" value="1"/>
</dbReference>
<keyword evidence="2 6" id="KW-0238">DNA-binding</keyword>
<evidence type="ECO:0000256" key="1">
    <source>
        <dbReference type="ARBA" id="ARBA00023015"/>
    </source>
</evidence>
<dbReference type="PROSITE" id="PS50043">
    <property type="entry name" value="HTH_LUXR_2"/>
    <property type="match status" value="1"/>
</dbReference>